<sequence length="491" mass="51200">MTYPQQPDEESSEDTQAIHRQQEQEDPVSPFGPAPDPQQAAPQPVDPFAPPSYGPPQPQPQQYQQPAQPQYQQPQQPQYPQQPPANPAEPPTVPNQWGPQQPQVYVPQNPPVYTPEQPQPPYQPPVSGPPAYTPPPVSAPPSQQVSAPPVYTPPVSGPPAYTPPVSGPPAYTPPPVSAPPSGQVSGPPAFSQQPVSSPPNQQVSGPPVYVPPVSAPPAHQQYPSGPDPQVFAPKPVVPDGPTFTGTQPDPALWGGAPVPGPKKGIPKAVVIVSVIIVVVALGIGAVLFFNTGGGTPSADPSANSSQDPQASGPPVIALNPVTNEQTRLEYLTPGDWTALTTAPAAFNELAQAVGELKEGASFPALFLNGGLDTALIPYAGPAQIGVAAADLATTLDGGRYVGTDGNPLKGLKREAAPTVQQARIDGRVAVILRYHMIWDDPAKAAGGDTVTVALIDIDGSRAAAVYTAVPDDMPDLVKSAEDRLMTLHFNM</sequence>
<dbReference type="EMBL" id="JACHGT010000005">
    <property type="protein sequence ID" value="MBB6034689.1"/>
    <property type="molecule type" value="Genomic_DNA"/>
</dbReference>
<evidence type="ECO:0000313" key="3">
    <source>
        <dbReference type="EMBL" id="MBB6034689.1"/>
    </source>
</evidence>
<accession>A0A841FQ54</accession>
<dbReference type="Proteomes" id="UP000548476">
    <property type="component" value="Unassembled WGS sequence"/>
</dbReference>
<feature type="compositionally biased region" description="Pro residues" evidence="1">
    <location>
        <begin position="150"/>
        <end position="178"/>
    </location>
</feature>
<reference evidence="3 4" key="1">
    <citation type="submission" date="2020-08" db="EMBL/GenBank/DDBJ databases">
        <title>Genomic Encyclopedia of Type Strains, Phase IV (KMG-IV): sequencing the most valuable type-strain genomes for metagenomic binning, comparative biology and taxonomic classification.</title>
        <authorList>
            <person name="Goeker M."/>
        </authorList>
    </citation>
    <scope>NUCLEOTIDE SEQUENCE [LARGE SCALE GENOMIC DNA]</scope>
    <source>
        <strain evidence="3 4">YIM 65646</strain>
    </source>
</reference>
<feature type="region of interest" description="Disordered" evidence="1">
    <location>
        <begin position="1"/>
        <end position="231"/>
    </location>
</feature>
<keyword evidence="2" id="KW-0472">Membrane</keyword>
<feature type="compositionally biased region" description="Low complexity" evidence="1">
    <location>
        <begin position="140"/>
        <end position="149"/>
    </location>
</feature>
<feature type="region of interest" description="Disordered" evidence="1">
    <location>
        <begin position="295"/>
        <end position="317"/>
    </location>
</feature>
<feature type="compositionally biased region" description="Pro residues" evidence="1">
    <location>
        <begin position="108"/>
        <end position="139"/>
    </location>
</feature>
<protein>
    <submittedName>
        <fullName evidence="3">Uncharacterized protein</fullName>
    </submittedName>
</protein>
<name>A0A841FQ54_9ACTN</name>
<comment type="caution">
    <text evidence="3">The sequence shown here is derived from an EMBL/GenBank/DDBJ whole genome shotgun (WGS) entry which is preliminary data.</text>
</comment>
<evidence type="ECO:0000256" key="1">
    <source>
        <dbReference type="SAM" id="MobiDB-lite"/>
    </source>
</evidence>
<feature type="compositionally biased region" description="Low complexity" evidence="1">
    <location>
        <begin position="60"/>
        <end position="79"/>
    </location>
</feature>
<evidence type="ECO:0000313" key="4">
    <source>
        <dbReference type="Proteomes" id="UP000548476"/>
    </source>
</evidence>
<feature type="compositionally biased region" description="Low complexity" evidence="1">
    <location>
        <begin position="179"/>
        <end position="207"/>
    </location>
</feature>
<organism evidence="3 4">
    <name type="scientific">Phytomonospora endophytica</name>
    <dbReference type="NCBI Taxonomy" id="714109"/>
    <lineage>
        <taxon>Bacteria</taxon>
        <taxon>Bacillati</taxon>
        <taxon>Actinomycetota</taxon>
        <taxon>Actinomycetes</taxon>
        <taxon>Micromonosporales</taxon>
        <taxon>Micromonosporaceae</taxon>
        <taxon>Phytomonospora</taxon>
    </lineage>
</organism>
<feature type="compositionally biased region" description="Pro residues" evidence="1">
    <location>
        <begin position="44"/>
        <end position="59"/>
    </location>
</feature>
<keyword evidence="2" id="KW-0812">Transmembrane</keyword>
<keyword evidence="2" id="KW-1133">Transmembrane helix</keyword>
<feature type="compositionally biased region" description="Pro residues" evidence="1">
    <location>
        <begin position="80"/>
        <end position="93"/>
    </location>
</feature>
<proteinExistence type="predicted"/>
<gene>
    <name evidence="3" type="ORF">HNR73_002543</name>
</gene>
<dbReference type="AlphaFoldDB" id="A0A841FQ54"/>
<keyword evidence="4" id="KW-1185">Reference proteome</keyword>
<feature type="transmembrane region" description="Helical" evidence="2">
    <location>
        <begin position="268"/>
        <end position="289"/>
    </location>
</feature>
<feature type="compositionally biased region" description="Polar residues" evidence="1">
    <location>
        <begin position="298"/>
        <end position="309"/>
    </location>
</feature>
<evidence type="ECO:0000256" key="2">
    <source>
        <dbReference type="SAM" id="Phobius"/>
    </source>
</evidence>
<dbReference type="RefSeq" id="WP_184787937.1">
    <property type="nucleotide sequence ID" value="NZ_BONT01000068.1"/>
</dbReference>